<feature type="transmembrane region" description="Helical" evidence="5">
    <location>
        <begin position="167"/>
        <end position="185"/>
    </location>
</feature>
<dbReference type="Proteomes" id="UP001203297">
    <property type="component" value="Unassembled WGS sequence"/>
</dbReference>
<evidence type="ECO:0000313" key="8">
    <source>
        <dbReference type="Proteomes" id="UP001203297"/>
    </source>
</evidence>
<dbReference type="InterPro" id="IPR011701">
    <property type="entry name" value="MFS"/>
</dbReference>
<dbReference type="GO" id="GO:0022857">
    <property type="term" value="F:transmembrane transporter activity"/>
    <property type="evidence" value="ECO:0007669"/>
    <property type="project" value="InterPro"/>
</dbReference>
<feature type="transmembrane region" description="Helical" evidence="5">
    <location>
        <begin position="371"/>
        <end position="395"/>
    </location>
</feature>
<evidence type="ECO:0000256" key="4">
    <source>
        <dbReference type="ARBA" id="ARBA00023136"/>
    </source>
</evidence>
<feature type="domain" description="Major facilitator superfamily (MFS) profile" evidence="6">
    <location>
        <begin position="43"/>
        <end position="461"/>
    </location>
</feature>
<feature type="transmembrane region" description="Helical" evidence="5">
    <location>
        <begin position="340"/>
        <end position="365"/>
    </location>
</feature>
<dbReference type="Pfam" id="PF07690">
    <property type="entry name" value="MFS_1"/>
    <property type="match status" value="1"/>
</dbReference>
<dbReference type="EMBL" id="WTXG01000077">
    <property type="protein sequence ID" value="KAI0294293.1"/>
    <property type="molecule type" value="Genomic_DNA"/>
</dbReference>
<keyword evidence="2 5" id="KW-0812">Transmembrane</keyword>
<evidence type="ECO:0000256" key="3">
    <source>
        <dbReference type="ARBA" id="ARBA00022989"/>
    </source>
</evidence>
<evidence type="ECO:0000256" key="2">
    <source>
        <dbReference type="ARBA" id="ARBA00022692"/>
    </source>
</evidence>
<comment type="subcellular location">
    <subcellularLocation>
        <location evidence="1">Membrane</location>
        <topology evidence="1">Multi-pass membrane protein</topology>
    </subcellularLocation>
</comment>
<dbReference type="InterPro" id="IPR036259">
    <property type="entry name" value="MFS_trans_sf"/>
</dbReference>
<organism evidence="7 8">
    <name type="scientific">Multifurca ochricompacta</name>
    <dbReference type="NCBI Taxonomy" id="376703"/>
    <lineage>
        <taxon>Eukaryota</taxon>
        <taxon>Fungi</taxon>
        <taxon>Dikarya</taxon>
        <taxon>Basidiomycota</taxon>
        <taxon>Agaricomycotina</taxon>
        <taxon>Agaricomycetes</taxon>
        <taxon>Russulales</taxon>
        <taxon>Russulaceae</taxon>
        <taxon>Multifurca</taxon>
    </lineage>
</organism>
<evidence type="ECO:0000313" key="7">
    <source>
        <dbReference type="EMBL" id="KAI0294293.1"/>
    </source>
</evidence>
<dbReference type="PANTHER" id="PTHR23502:SF64">
    <property type="entry name" value="TRANSPORTER, PUTATIVE (AFU_ORTHOLOGUE AFUA_3G11760)-RELATED"/>
    <property type="match status" value="1"/>
</dbReference>
<dbReference type="GO" id="GO:0005886">
    <property type="term" value="C:plasma membrane"/>
    <property type="evidence" value="ECO:0007669"/>
    <property type="project" value="TreeGrafter"/>
</dbReference>
<evidence type="ECO:0000259" key="6">
    <source>
        <dbReference type="PROSITE" id="PS50850"/>
    </source>
</evidence>
<feature type="transmembrane region" description="Helical" evidence="5">
    <location>
        <begin position="436"/>
        <end position="457"/>
    </location>
</feature>
<dbReference type="Gene3D" id="1.20.1720.10">
    <property type="entry name" value="Multidrug resistance protein D"/>
    <property type="match status" value="1"/>
</dbReference>
<evidence type="ECO:0000256" key="5">
    <source>
        <dbReference type="SAM" id="Phobius"/>
    </source>
</evidence>
<feature type="transmembrane region" description="Helical" evidence="5">
    <location>
        <begin position="133"/>
        <end position="155"/>
    </location>
</feature>
<protein>
    <submittedName>
        <fullName evidence="7">MFS general substrate transporter</fullName>
    </submittedName>
</protein>
<feature type="transmembrane region" description="Helical" evidence="5">
    <location>
        <begin position="260"/>
        <end position="283"/>
    </location>
</feature>
<dbReference type="InterPro" id="IPR020846">
    <property type="entry name" value="MFS_dom"/>
</dbReference>
<feature type="transmembrane region" description="Helical" evidence="5">
    <location>
        <begin position="197"/>
        <end position="217"/>
    </location>
</feature>
<sequence length="477" mass="51052">MPYENSPLLPQNESTIITLEYGLKTKPETSIYDRFTPARKRMILTLVSLAGMIPLFVIGSFVPCIPQISRDLHTTGSVVNLAVSFYMVSGAIGNLTWSTYAGFYGRRPIYLIVLPIFAAGSVGAAFARSASELIIFRVVQAFGGGGGMSVGAGVISDIYGVEQRGAAMGIFFAASLMGPSLAPIVGGLAARYASWRVLQFALGLCGASLFAAVLLLLPETSWPRTRGIDKFHEAGEPIDTWRTWLRNPFMHISIFRSPNVLAVCLAGAFTLSANFALLIPLSYTIGARYNIKNEVLIGALLLPGGLGSALGAPLAGRLSDRTLVGWREKRNGRRVPEDRLRAALPGALILVPVSVLLSGVFTRYVEGTTGLLLNMACLFVSGIGADVVLTPIAAYNLDILHRRSAEAYAVTSALRHCITALATASFLPLINGVGVLATNAIAATVAWIGFVLLCIAIRYGERMRAWVDVGYSIESEY</sequence>
<name>A0AAD4QKG4_9AGAM</name>
<feature type="transmembrane region" description="Helical" evidence="5">
    <location>
        <begin position="109"/>
        <end position="127"/>
    </location>
</feature>
<accession>A0AAD4QKG4</accession>
<dbReference type="AlphaFoldDB" id="A0AAD4QKG4"/>
<keyword evidence="8" id="KW-1185">Reference proteome</keyword>
<proteinExistence type="predicted"/>
<reference evidence="7" key="1">
    <citation type="journal article" date="2022" name="New Phytol.">
        <title>Evolutionary transition to the ectomycorrhizal habit in the genomes of a hyperdiverse lineage of mushroom-forming fungi.</title>
        <authorList>
            <person name="Looney B."/>
            <person name="Miyauchi S."/>
            <person name="Morin E."/>
            <person name="Drula E."/>
            <person name="Courty P.E."/>
            <person name="Kohler A."/>
            <person name="Kuo A."/>
            <person name="LaButti K."/>
            <person name="Pangilinan J."/>
            <person name="Lipzen A."/>
            <person name="Riley R."/>
            <person name="Andreopoulos W."/>
            <person name="He G."/>
            <person name="Johnson J."/>
            <person name="Nolan M."/>
            <person name="Tritt A."/>
            <person name="Barry K.W."/>
            <person name="Grigoriev I.V."/>
            <person name="Nagy L.G."/>
            <person name="Hibbett D."/>
            <person name="Henrissat B."/>
            <person name="Matheny P.B."/>
            <person name="Labbe J."/>
            <person name="Martin F.M."/>
        </authorList>
    </citation>
    <scope>NUCLEOTIDE SEQUENCE</scope>
    <source>
        <strain evidence="7">BPL690</strain>
    </source>
</reference>
<keyword evidence="3 5" id="KW-1133">Transmembrane helix</keyword>
<keyword evidence="4 5" id="KW-0472">Membrane</keyword>
<evidence type="ECO:0000256" key="1">
    <source>
        <dbReference type="ARBA" id="ARBA00004141"/>
    </source>
</evidence>
<gene>
    <name evidence="7" type="ORF">B0F90DRAFT_1758045</name>
</gene>
<dbReference type="PROSITE" id="PS50850">
    <property type="entry name" value="MFS"/>
    <property type="match status" value="1"/>
</dbReference>
<dbReference type="SUPFAM" id="SSF103473">
    <property type="entry name" value="MFS general substrate transporter"/>
    <property type="match status" value="1"/>
</dbReference>
<dbReference type="PANTHER" id="PTHR23502">
    <property type="entry name" value="MAJOR FACILITATOR SUPERFAMILY"/>
    <property type="match status" value="1"/>
</dbReference>
<feature type="transmembrane region" description="Helical" evidence="5">
    <location>
        <begin position="295"/>
        <end position="319"/>
    </location>
</feature>
<comment type="caution">
    <text evidence="7">The sequence shown here is derived from an EMBL/GenBank/DDBJ whole genome shotgun (WGS) entry which is preliminary data.</text>
</comment>
<feature type="transmembrane region" description="Helical" evidence="5">
    <location>
        <begin position="43"/>
        <end position="65"/>
    </location>
</feature>
<feature type="transmembrane region" description="Helical" evidence="5">
    <location>
        <begin position="77"/>
        <end position="97"/>
    </location>
</feature>